<dbReference type="EMBL" id="CM044707">
    <property type="protein sequence ID" value="KAI5655049.1"/>
    <property type="molecule type" value="Genomic_DNA"/>
</dbReference>
<accession>A0ACC0A4D4</accession>
<proteinExistence type="predicted"/>
<evidence type="ECO:0000313" key="1">
    <source>
        <dbReference type="EMBL" id="KAI5655049.1"/>
    </source>
</evidence>
<protein>
    <submittedName>
        <fullName evidence="1">Uncharacterized protein</fullName>
    </submittedName>
</protein>
<reference evidence="2" key="1">
    <citation type="journal article" date="2023" name="Nat. Plants">
        <title>Single-cell RNA sequencing provides a high-resolution roadmap for understanding the multicellular compartmentation of specialized metabolism.</title>
        <authorList>
            <person name="Sun S."/>
            <person name="Shen X."/>
            <person name="Li Y."/>
            <person name="Li Y."/>
            <person name="Wang S."/>
            <person name="Li R."/>
            <person name="Zhang H."/>
            <person name="Shen G."/>
            <person name="Guo B."/>
            <person name="Wei J."/>
            <person name="Xu J."/>
            <person name="St-Pierre B."/>
            <person name="Chen S."/>
            <person name="Sun C."/>
        </authorList>
    </citation>
    <scope>NUCLEOTIDE SEQUENCE [LARGE SCALE GENOMIC DNA]</scope>
</reference>
<evidence type="ECO:0000313" key="2">
    <source>
        <dbReference type="Proteomes" id="UP001060085"/>
    </source>
</evidence>
<dbReference type="Proteomes" id="UP001060085">
    <property type="component" value="Linkage Group LG07"/>
</dbReference>
<organism evidence="1 2">
    <name type="scientific">Catharanthus roseus</name>
    <name type="common">Madagascar periwinkle</name>
    <name type="synonym">Vinca rosea</name>
    <dbReference type="NCBI Taxonomy" id="4058"/>
    <lineage>
        <taxon>Eukaryota</taxon>
        <taxon>Viridiplantae</taxon>
        <taxon>Streptophyta</taxon>
        <taxon>Embryophyta</taxon>
        <taxon>Tracheophyta</taxon>
        <taxon>Spermatophyta</taxon>
        <taxon>Magnoliopsida</taxon>
        <taxon>eudicotyledons</taxon>
        <taxon>Gunneridae</taxon>
        <taxon>Pentapetalae</taxon>
        <taxon>asterids</taxon>
        <taxon>lamiids</taxon>
        <taxon>Gentianales</taxon>
        <taxon>Apocynaceae</taxon>
        <taxon>Rauvolfioideae</taxon>
        <taxon>Vinceae</taxon>
        <taxon>Catharanthinae</taxon>
        <taxon>Catharanthus</taxon>
    </lineage>
</organism>
<sequence length="2629" mass="294432">MGASPAKFLFGFLFVSVVLWLIFTFASRLLAWILSRVMGASVGFKVGGWKCLRDVVVKFKKGAIESISVGEVRLSLRQSLVKLGVGIFSRDPKLQVLICDLEVVMRASNKSTQKSRSRKSSGSGKRGRGKWTVVANMARFLSVSVTELVVKTPKAILDVKELRLDISKDGGSQPSLFVKLHLFPISLYLGESRVSSDQSSVHGEPLSSSQAFFGLTERTSAPFNCEDFSVLCELSHDRDAGILVKNVDVNCGDVFIVLNEDLLFRKKSSTDTNIPAGQVVKEPNGAGTSMKPEKKSPILAITKSISMFPEKLGFTLPKLDAKFVHREQGLLMENNIRGIQLKSMKSRSVEDVGESTRLDVQMEFSEIHLLREAGISGLEILKLDVVSSFYIPLQPTSPIRSEVDIKLGGTQCNLIGSRLIPWMQLRPSKPKKMVLQEESPPIEKPQSSELKALMWTCTVSAPEMTIVLYDLSGSPVYHGCCQSAHVFANNISNTGTTLHMELGELNLNMSDEYQECLKESLFGVETQTGSLLHIAKVSLDLGKKDMDSPEDGSKSKMVLSSDVSGMGVYLTFRRLESLISIAFAFKALLKKLSSSKKPAQVRGGKSSRSSGKGIQLVKFNLERCSLNVCGDVGLESTVVDDPKRVNYGSQGGRVVISVSADGTPRTAYINSTIADEYKKLKYSVSLDIFHLGFSMNKEKKSTQMELERARSVYQEYLDDSNPVTKVPLLDMQNLKLVRRSGGLKEIAVCSLFSATDISVRWEPDVHIALFELGLHVKSLVNNHKLQLQKDEKIISNIVQIEEKKEVSAESLQSEKQHKKKESIFAIDVEMLTVSAEAGDGVETMVQVQSIFSENARIGMLLEGLILTFNGARVFKSSRMQISRVPNTSNNAPNSKTETGTVWDWVIQALDVHICMPFRLELRAIDDSVEEMLRALKLVTAAKSKLIFPTKKDSAKPKKSNGAKIGCVRLAIRKLTADIEEEPLQGWLDEHYQLLRKEALESAVRLNFLDELIIKAGQSPGAVKNDSLKEDKIFFNGEEVSIHDTEEIQKLRDEIYKQSFQSYYRACQKLALAQGSGACKEGFQAGFKPSTARTSLFSVCATELDLSLTRIEGGDAGMIEVLQKLDPVCRAHNIPFSRLYGSKINLQTGSLVACIRNYTFPLFAGTSGRCDGRLVLAQQATCFQPQIRQNVYVGRWRKVSMLRSASGTTPPMKTFCDLPIHFQKAEVSFGVGFEPSLGDLSYAFTVALRRANLSIRNPNPEVQPPKKEKSLPWWDEMRNYIHGNTTLYLSETRWNILATTDPYEKSDKLQIVSGYMEIQQSDGRIYVTSRDFKICLSSLESLLKNSSLKHSTGFSGAFLEAPNFTIEVIMEWDCESGNPMNHYLFALPIEGVPRDKVYDPFRSTALSLRWNLSLRSALPSSGTDSQSLSISDQPVRDAATHGLSKSEHTSADSPTVNLGPHDLAWLIKFWNLNYLPPHKLRMFSRWPRFGVPRIPRSGNLSMDKVMTEFMFRVDSTPTCIRYMPLDDDDPAKGLVFKMTKLKYELYFGRGHQKKYTFECMRDPLDLVYQGVDLHVPKAFINKEDSISVAKVIQMTKKSSQPASVDRVTNDKTSCSSERSRDEGFLLSSDYFTIRRQSPKADPDRLLTWQEAGRKNLEMTYVRSEFENGSESDEHSRSDPSDDDGYNVVIADNCQRIFVYGLKLLWNIENRDAVWSFVGGLSKAFAPPKPSPSRQYAQRKLLEENKVLERPENSQDDKNKTSSLSNSGNSSSPRNVETSRSQSPPSSVKIEDSLAGATVKPSNDSEEEGTRHFMVNVIEPQFNLHSEEANGRFLLAAVSGRVLARSFHSVLQVGYEMIEQAVAGGNVQVPESQPQMTWNRMEFSVMLEHVQAHVAPTDVDPGAGLQWLPKIRRSSPKVKRTGALLERVFMPCDMYFRYSRHKGDSSDLKVKPLKELTFNSHNITATMTSRQFQVMLDVLTNLLFARLPKPRKSSLSYPAEDDDIEEEADEVVPDGVEEVELAKIELEQKERVQKLILDDIRKLSLYSDASSDPSPEKDVDLWMITGGRSILVQRLKKELANAQKSRKTASASLRMALQKAAQQRLMEKEKNKSPSCAMHISMQINKVVWGMLVDGKSFAEAEINDMIYDFDRDYKDVGVARFTTKYFVVRNCLPNAKSDMLLSAWNPPPEWGKKVMLRVDSKQGAPKDGNSPLELFQVEIYPLKIHLTETMYRMMWEYFFPEEEQDSQRRQEVWKVSTTAGSRRVKKGLSLQEISLLASHLTKDSEGSSKSPVTSGTNPTFHSDISQPSKLQNLKANIVCGSTPELRRTSSFDRTWEESVAESVANELVLQAHSSGSMAGVELPDEITKNKSKESKNIKPGRSSHEEKKVAKANDDKRSRPRRMREFHNIKISQVELLVTYEGSRFAVSDLRLLMDTFHRVEFTGTWRRLFSRVKKHIIWGVLKSVTGMQGKKFKDKAQSQKEVSSATVPDIDLNFSDSDGGSAGKSNPYPFKRPTDGAGDGFVTSVRGLFNSQRRKAKAFVLRTMRGEAENDVTGDWSESEAEFSPFARQLTITKAKRLIRRHTKKFRSRGQKGMSSQPRESLPSSPRDMTQYESDSSSGASSPYEDFNE</sequence>
<name>A0ACC0A4D4_CATRO</name>
<keyword evidence="2" id="KW-1185">Reference proteome</keyword>
<comment type="caution">
    <text evidence="1">The sequence shown here is derived from an EMBL/GenBank/DDBJ whole genome shotgun (WGS) entry which is preliminary data.</text>
</comment>
<gene>
    <name evidence="1" type="ORF">M9H77_32236</name>
</gene>